<sequence length="83" mass="9692">MGEFFHVMSYWHCQWISELQSLNTIESRKRLKAKQEEDEANEDGEINAGTGRKRAERQMFKNCDQDLICSQLFSIIPDGSDLH</sequence>
<evidence type="ECO:0000313" key="3">
    <source>
        <dbReference type="Proteomes" id="UP000015104"/>
    </source>
</evidence>
<dbReference type="AlphaFoldDB" id="T1K2K9"/>
<protein>
    <submittedName>
        <fullName evidence="2">Uncharacterized protein</fullName>
    </submittedName>
</protein>
<reference evidence="2" key="2">
    <citation type="submission" date="2015-06" db="UniProtKB">
        <authorList>
            <consortium name="EnsemblMetazoa"/>
        </authorList>
    </citation>
    <scope>IDENTIFICATION</scope>
</reference>
<organism evidence="2 3">
    <name type="scientific">Tetranychus urticae</name>
    <name type="common">Two-spotted spider mite</name>
    <dbReference type="NCBI Taxonomy" id="32264"/>
    <lineage>
        <taxon>Eukaryota</taxon>
        <taxon>Metazoa</taxon>
        <taxon>Ecdysozoa</taxon>
        <taxon>Arthropoda</taxon>
        <taxon>Chelicerata</taxon>
        <taxon>Arachnida</taxon>
        <taxon>Acari</taxon>
        <taxon>Acariformes</taxon>
        <taxon>Trombidiformes</taxon>
        <taxon>Prostigmata</taxon>
        <taxon>Eleutherengona</taxon>
        <taxon>Raphignathae</taxon>
        <taxon>Tetranychoidea</taxon>
        <taxon>Tetranychidae</taxon>
        <taxon>Tetranychus</taxon>
    </lineage>
</organism>
<proteinExistence type="predicted"/>
<dbReference type="HOGENOM" id="CLU_2545534_0_0_1"/>
<dbReference type="EMBL" id="CAEY01001364">
    <property type="status" value="NOT_ANNOTATED_CDS"/>
    <property type="molecule type" value="Genomic_DNA"/>
</dbReference>
<keyword evidence="3" id="KW-1185">Reference proteome</keyword>
<reference evidence="3" key="1">
    <citation type="submission" date="2011-08" db="EMBL/GenBank/DDBJ databases">
        <authorList>
            <person name="Rombauts S."/>
        </authorList>
    </citation>
    <scope>NUCLEOTIDE SEQUENCE</scope>
    <source>
        <strain evidence="3">London</strain>
    </source>
</reference>
<accession>T1K2K9</accession>
<feature type="compositionally biased region" description="Acidic residues" evidence="1">
    <location>
        <begin position="36"/>
        <end position="45"/>
    </location>
</feature>
<evidence type="ECO:0000256" key="1">
    <source>
        <dbReference type="SAM" id="MobiDB-lite"/>
    </source>
</evidence>
<dbReference type="EnsemblMetazoa" id="tetur04g05410.1">
    <property type="protein sequence ID" value="tetur04g05410.1"/>
    <property type="gene ID" value="tetur04g05410"/>
</dbReference>
<name>T1K2K9_TETUR</name>
<dbReference type="Proteomes" id="UP000015104">
    <property type="component" value="Unassembled WGS sequence"/>
</dbReference>
<evidence type="ECO:0000313" key="2">
    <source>
        <dbReference type="EnsemblMetazoa" id="tetur04g05410.1"/>
    </source>
</evidence>
<feature type="region of interest" description="Disordered" evidence="1">
    <location>
        <begin position="28"/>
        <end position="55"/>
    </location>
</feature>